<dbReference type="EMBL" id="NXIF01000039">
    <property type="protein sequence ID" value="PKI80240.1"/>
    <property type="molecule type" value="Genomic_DNA"/>
</dbReference>
<keyword evidence="2" id="KW-1133">Transmembrane helix</keyword>
<evidence type="ECO:0000256" key="1">
    <source>
        <dbReference type="SAM" id="Coils"/>
    </source>
</evidence>
<evidence type="ECO:0000313" key="3">
    <source>
        <dbReference type="EMBL" id="PKI80240.1"/>
    </source>
</evidence>
<gene>
    <name evidence="3" type="ORF">CP960_10455</name>
</gene>
<keyword evidence="2" id="KW-0812">Transmembrane</keyword>
<keyword evidence="1" id="KW-0175">Coiled coil</keyword>
<evidence type="ECO:0000256" key="2">
    <source>
        <dbReference type="SAM" id="Phobius"/>
    </source>
</evidence>
<dbReference type="AlphaFoldDB" id="A0A2N1J110"/>
<dbReference type="Proteomes" id="UP000233248">
    <property type="component" value="Unassembled WGS sequence"/>
</dbReference>
<evidence type="ECO:0000313" key="4">
    <source>
        <dbReference type="Proteomes" id="UP000233248"/>
    </source>
</evidence>
<protein>
    <submittedName>
        <fullName evidence="3">Uncharacterized protein</fullName>
    </submittedName>
</protein>
<sequence>MQVLDLVLISLILLAIYIILRKTVLKRKIINDEVSKKEDIIKEYENQMTRILYKYKDDEEQLIKNKKQFLLKVNKELAMNIFFDENETQQIIQKLVNMKLN</sequence>
<name>A0A2N1J110_9BACT</name>
<organism evidence="3 4">
    <name type="scientific">Malaciobacter halophilus</name>
    <dbReference type="NCBI Taxonomy" id="197482"/>
    <lineage>
        <taxon>Bacteria</taxon>
        <taxon>Pseudomonadati</taxon>
        <taxon>Campylobacterota</taxon>
        <taxon>Epsilonproteobacteria</taxon>
        <taxon>Campylobacterales</taxon>
        <taxon>Arcobacteraceae</taxon>
        <taxon>Malaciobacter</taxon>
    </lineage>
</organism>
<accession>A0A2N1J110</accession>
<dbReference type="RefSeq" id="WP_101185393.1">
    <property type="nucleotide sequence ID" value="NZ_CP031218.1"/>
</dbReference>
<dbReference type="KEGG" id="ahs:AHALO_1068"/>
<comment type="caution">
    <text evidence="3">The sequence shown here is derived from an EMBL/GenBank/DDBJ whole genome shotgun (WGS) entry which is preliminary data.</text>
</comment>
<feature type="transmembrane region" description="Helical" evidence="2">
    <location>
        <begin position="6"/>
        <end position="24"/>
    </location>
</feature>
<feature type="coiled-coil region" evidence="1">
    <location>
        <begin position="27"/>
        <end position="61"/>
    </location>
</feature>
<keyword evidence="2" id="KW-0472">Membrane</keyword>
<reference evidence="3 4" key="1">
    <citation type="submission" date="2017-09" db="EMBL/GenBank/DDBJ databases">
        <title>Genomics of the genus Arcobacter.</title>
        <authorList>
            <person name="Perez-Cataluna A."/>
            <person name="Figueras M.J."/>
            <person name="Salas-Masso N."/>
        </authorList>
    </citation>
    <scope>NUCLEOTIDE SEQUENCE [LARGE SCALE GENOMIC DNA]</scope>
    <source>
        <strain evidence="3 4">DSM 18005</strain>
    </source>
</reference>
<keyword evidence="4" id="KW-1185">Reference proteome</keyword>
<dbReference type="OrthoDB" id="5348215at2"/>
<proteinExistence type="predicted"/>